<sequence>MKFFLRLIRRGLLTVFILGVLGAGAVVGAYLYVAPELPSIEKLKDVQLQVPLRIYSREGELIAEYGEMRRTPLDYEQIPTAMVQAVLAAEDDRFFEHPGVDYQGIIRAVVHLIRTGSKGQGGSTITMQVARNFFLSSEKTYLRKVREIFLALTIERQLTKPEILELYLNKIYLGKRSYGVAAAAQVYYGKEINELGVPELAMIAGLPKAPSRFNPVVNPERAMERRDYVLRRMHELDFISRDEYEEYLQTPAIAHLHASSNQMEAPFLAEMVRAEMVKHFGPAAYTAGYRVYTTVEARLQTGANQALREALLEYHRRHGYRGPEAHVVLEQDAGPEAWKAALKDRSSIGNLQPGIVVDVGETSAKVYLRGEEEPVELDWEAMAWARPYIDDFRVGPEPKKAADILNVGDIVRLEPAGEEQWLLAEVPEVSGALVSLRPDDGAVLSVVGGFDYYQSKFNRAIQAERQPGSNFKPFIYSAALANGFTPASVINDAPVVFADQALETEWRPQNYSGRFFGPTRLREALVRSRNLVSIRLLRSMGVPSALDHVAKFGFDPKSLNRDLSMALGSSAMTPWVLARGYAVLANGGFQVKPYFIQRIEDAKGNLLFKADPARACLPCEQEGEEEAEQPPEPEIEPKVFVTATDPLADFLREPHLAPRSVDLRNVYLVTSMLQDVIRRGTGQKALTLGRRDLAGKTGTTNEQLDAWFSGFNRDVVTTTWVGFDTPRSMGRYETGSRAALPMWIKYMAVALDGRSEHKLEQPPGLVSVRIDPETGLLARSGTPDAMFETFRSEYVPEQKTEPVATGTETSGGGSTVTEQLF</sequence>
<feature type="domain" description="Penicillin-binding protein transpeptidase" evidence="30">
    <location>
        <begin position="431"/>
        <end position="702"/>
    </location>
</feature>
<reference evidence="33 34" key="1">
    <citation type="submission" date="2016-10" db="EMBL/GenBank/DDBJ databases">
        <authorList>
            <person name="de Groot N.N."/>
        </authorList>
    </citation>
    <scope>NUCLEOTIDE SEQUENCE [LARGE SCALE GENOMIC DNA]</scope>
    <source>
        <strain evidence="33 34">HLD2</strain>
    </source>
</reference>
<dbReference type="EC" id="2.4.99.28" evidence="25"/>
<evidence type="ECO:0000256" key="26">
    <source>
        <dbReference type="ARBA" id="ARBA00049902"/>
    </source>
</evidence>
<evidence type="ECO:0000256" key="6">
    <source>
        <dbReference type="ARBA" id="ARBA00012448"/>
    </source>
</evidence>
<keyword evidence="34" id="KW-1185">Reference proteome</keyword>
<dbReference type="InterPro" id="IPR012340">
    <property type="entry name" value="NA-bd_OB-fold"/>
</dbReference>
<keyword evidence="11" id="KW-0645">Protease</keyword>
<dbReference type="InterPro" id="IPR050396">
    <property type="entry name" value="Glycosyltr_51/Transpeptidase"/>
</dbReference>
<evidence type="ECO:0000256" key="29">
    <source>
        <dbReference type="SAM" id="Phobius"/>
    </source>
</evidence>
<evidence type="ECO:0000259" key="30">
    <source>
        <dbReference type="Pfam" id="PF00905"/>
    </source>
</evidence>
<dbReference type="EC" id="3.4.16.4" evidence="6"/>
<dbReference type="PANTHER" id="PTHR32282:SF27">
    <property type="entry name" value="PENICILLIN-BINDING PROTEIN 1A"/>
    <property type="match status" value="1"/>
</dbReference>
<keyword evidence="16" id="KW-0133">Cell shape</keyword>
<dbReference type="NCBIfam" id="TIGR02074">
    <property type="entry name" value="PBP_1a_fam"/>
    <property type="match status" value="1"/>
</dbReference>
<evidence type="ECO:0000256" key="7">
    <source>
        <dbReference type="ARBA" id="ARBA00018638"/>
    </source>
</evidence>
<evidence type="ECO:0000259" key="32">
    <source>
        <dbReference type="Pfam" id="PF17092"/>
    </source>
</evidence>
<dbReference type="EMBL" id="FMWD01000011">
    <property type="protein sequence ID" value="SCZ66188.1"/>
    <property type="molecule type" value="Genomic_DNA"/>
</dbReference>
<keyword evidence="12" id="KW-0328">Glycosyltransferase</keyword>
<dbReference type="InterPro" id="IPR023346">
    <property type="entry name" value="Lysozyme-like_dom_sf"/>
</dbReference>
<comment type="pathway">
    <text evidence="3">Cell wall biogenesis; peptidoglycan biosynthesis.</text>
</comment>
<dbReference type="STRING" id="415747.SAMN03097708_02922"/>
<dbReference type="RefSeq" id="WP_092998639.1">
    <property type="nucleotide sequence ID" value="NZ_FMWD01000011.1"/>
</dbReference>
<evidence type="ECO:0000259" key="31">
    <source>
        <dbReference type="Pfam" id="PF00912"/>
    </source>
</evidence>
<evidence type="ECO:0000256" key="5">
    <source>
        <dbReference type="ARBA" id="ARBA00007739"/>
    </source>
</evidence>
<dbReference type="InterPro" id="IPR012338">
    <property type="entry name" value="Beta-lactam/transpept-like"/>
</dbReference>
<evidence type="ECO:0000313" key="34">
    <source>
        <dbReference type="Proteomes" id="UP000199648"/>
    </source>
</evidence>
<dbReference type="OrthoDB" id="9766909at2"/>
<feature type="region of interest" description="Disordered" evidence="28">
    <location>
        <begin position="796"/>
        <end position="821"/>
    </location>
</feature>
<evidence type="ECO:0000256" key="23">
    <source>
        <dbReference type="ARBA" id="ARBA00023316"/>
    </source>
</evidence>
<evidence type="ECO:0000256" key="13">
    <source>
        <dbReference type="ARBA" id="ARBA00022679"/>
    </source>
</evidence>
<evidence type="ECO:0000256" key="4">
    <source>
        <dbReference type="ARBA" id="ARBA00007090"/>
    </source>
</evidence>
<dbReference type="PANTHER" id="PTHR32282">
    <property type="entry name" value="BINDING PROTEIN TRANSPEPTIDASE, PUTATIVE-RELATED"/>
    <property type="match status" value="1"/>
</dbReference>
<feature type="domain" description="Glycosyl transferase family 51" evidence="31">
    <location>
        <begin position="59"/>
        <end position="234"/>
    </location>
</feature>
<comment type="similarity">
    <text evidence="5">In the N-terminal section; belongs to the glycosyltransferase 51 family.</text>
</comment>
<keyword evidence="9" id="KW-0997">Cell inner membrane</keyword>
<keyword evidence="20 29" id="KW-0472">Membrane</keyword>
<evidence type="ECO:0000256" key="3">
    <source>
        <dbReference type="ARBA" id="ARBA00004752"/>
    </source>
</evidence>
<dbReference type="Gene3D" id="1.10.3810.10">
    <property type="entry name" value="Biosynthetic peptidoglycan transglycosylase-like"/>
    <property type="match status" value="1"/>
</dbReference>
<dbReference type="GO" id="GO:0008955">
    <property type="term" value="F:peptidoglycan glycosyltransferase activity"/>
    <property type="evidence" value="ECO:0007669"/>
    <property type="project" value="UniProtKB-EC"/>
</dbReference>
<evidence type="ECO:0000256" key="20">
    <source>
        <dbReference type="ARBA" id="ARBA00023136"/>
    </source>
</evidence>
<evidence type="ECO:0000256" key="28">
    <source>
        <dbReference type="SAM" id="MobiDB-lite"/>
    </source>
</evidence>
<gene>
    <name evidence="33" type="ORF">SAMN03097708_02922</name>
</gene>
<dbReference type="GO" id="GO:0006508">
    <property type="term" value="P:proteolysis"/>
    <property type="evidence" value="ECO:0007669"/>
    <property type="project" value="UniProtKB-KW"/>
</dbReference>
<dbReference type="InterPro" id="IPR031376">
    <property type="entry name" value="PCB_OB"/>
</dbReference>
<evidence type="ECO:0000256" key="24">
    <source>
        <dbReference type="ARBA" id="ARBA00034000"/>
    </source>
</evidence>
<comment type="subcellular location">
    <subcellularLocation>
        <location evidence="2">Cell inner membrane</location>
        <topology evidence="2">Single-pass type II membrane protein</topology>
    </subcellularLocation>
</comment>
<keyword evidence="19 29" id="KW-1133">Transmembrane helix</keyword>
<evidence type="ECO:0000313" key="33">
    <source>
        <dbReference type="EMBL" id="SCZ66188.1"/>
    </source>
</evidence>
<evidence type="ECO:0000256" key="25">
    <source>
        <dbReference type="ARBA" id="ARBA00044770"/>
    </source>
</evidence>
<evidence type="ECO:0000256" key="1">
    <source>
        <dbReference type="ARBA" id="ARBA00002624"/>
    </source>
</evidence>
<evidence type="ECO:0000256" key="18">
    <source>
        <dbReference type="ARBA" id="ARBA00022984"/>
    </source>
</evidence>
<dbReference type="AlphaFoldDB" id="A0A1G5QX59"/>
<dbReference type="Pfam" id="PF00912">
    <property type="entry name" value="Transgly"/>
    <property type="match status" value="1"/>
</dbReference>
<evidence type="ECO:0000256" key="9">
    <source>
        <dbReference type="ARBA" id="ARBA00022519"/>
    </source>
</evidence>
<dbReference type="Pfam" id="PF00905">
    <property type="entry name" value="Transpeptidase"/>
    <property type="match status" value="1"/>
</dbReference>
<name>A0A1G5QX59_9GAMM</name>
<dbReference type="Proteomes" id="UP000199648">
    <property type="component" value="Unassembled WGS sequence"/>
</dbReference>
<keyword evidence="22" id="KW-0511">Multifunctional enzyme</keyword>
<dbReference type="GO" id="GO:0008658">
    <property type="term" value="F:penicillin binding"/>
    <property type="evidence" value="ECO:0007669"/>
    <property type="project" value="InterPro"/>
</dbReference>
<keyword evidence="10" id="KW-0121">Carboxypeptidase</keyword>
<feature type="transmembrane region" description="Helical" evidence="29">
    <location>
        <begin position="12"/>
        <end position="33"/>
    </location>
</feature>
<evidence type="ECO:0000256" key="8">
    <source>
        <dbReference type="ARBA" id="ARBA00022475"/>
    </source>
</evidence>
<evidence type="ECO:0000256" key="19">
    <source>
        <dbReference type="ARBA" id="ARBA00022989"/>
    </source>
</evidence>
<evidence type="ECO:0000256" key="21">
    <source>
        <dbReference type="ARBA" id="ARBA00023251"/>
    </source>
</evidence>
<dbReference type="Pfam" id="PF17092">
    <property type="entry name" value="PCB_OB"/>
    <property type="match status" value="1"/>
</dbReference>
<keyword evidence="23" id="KW-0961">Cell wall biogenesis/degradation</keyword>
<evidence type="ECO:0000256" key="2">
    <source>
        <dbReference type="ARBA" id="ARBA00004249"/>
    </source>
</evidence>
<comment type="catalytic activity">
    <reaction evidence="24">
        <text>Preferential cleavage: (Ac)2-L-Lys-D-Ala-|-D-Ala. Also transpeptidation of peptidyl-alanyl moieties that are N-acyl substituents of D-alanine.</text>
        <dbReference type="EC" id="3.4.16.4"/>
    </reaction>
</comment>
<comment type="pathway">
    <text evidence="27">Glycan biosynthesis.</text>
</comment>
<dbReference type="GO" id="GO:0046677">
    <property type="term" value="P:response to antibiotic"/>
    <property type="evidence" value="ECO:0007669"/>
    <property type="project" value="UniProtKB-KW"/>
</dbReference>
<dbReference type="GO" id="GO:0030288">
    <property type="term" value="C:outer membrane-bounded periplasmic space"/>
    <property type="evidence" value="ECO:0007669"/>
    <property type="project" value="TreeGrafter"/>
</dbReference>
<dbReference type="SUPFAM" id="SSF56601">
    <property type="entry name" value="beta-lactamase/transpeptidase-like"/>
    <property type="match status" value="1"/>
</dbReference>
<dbReference type="GO" id="GO:0071555">
    <property type="term" value="P:cell wall organization"/>
    <property type="evidence" value="ECO:0007669"/>
    <property type="project" value="UniProtKB-KW"/>
</dbReference>
<dbReference type="GO" id="GO:0009252">
    <property type="term" value="P:peptidoglycan biosynthetic process"/>
    <property type="evidence" value="ECO:0007669"/>
    <property type="project" value="UniProtKB-UniPathway"/>
</dbReference>
<evidence type="ECO:0000256" key="27">
    <source>
        <dbReference type="ARBA" id="ARBA00060592"/>
    </source>
</evidence>
<evidence type="ECO:0000256" key="22">
    <source>
        <dbReference type="ARBA" id="ARBA00023268"/>
    </source>
</evidence>
<dbReference type="InterPro" id="IPR001460">
    <property type="entry name" value="PCN-bd_Tpept"/>
</dbReference>
<dbReference type="SUPFAM" id="SSF53955">
    <property type="entry name" value="Lysozyme-like"/>
    <property type="match status" value="1"/>
</dbReference>
<evidence type="ECO:0000256" key="16">
    <source>
        <dbReference type="ARBA" id="ARBA00022960"/>
    </source>
</evidence>
<dbReference type="Gene3D" id="2.40.50.140">
    <property type="entry name" value="Nucleic acid-binding proteins"/>
    <property type="match status" value="1"/>
</dbReference>
<comment type="catalytic activity">
    <reaction evidence="26">
        <text>[GlcNAc-(1-&gt;4)-Mur2Ac(oyl-L-Ala-gamma-D-Glu-L-Lys-D-Ala-D-Ala)](n)-di-trans,octa-cis-undecaprenyl diphosphate + beta-D-GlcNAc-(1-&gt;4)-Mur2Ac(oyl-L-Ala-gamma-D-Glu-L-Lys-D-Ala-D-Ala)-di-trans,octa-cis-undecaprenyl diphosphate = [GlcNAc-(1-&gt;4)-Mur2Ac(oyl-L-Ala-gamma-D-Glu-L-Lys-D-Ala-D-Ala)](n+1)-di-trans,octa-cis-undecaprenyl diphosphate + di-trans,octa-cis-undecaprenyl diphosphate + H(+)</text>
        <dbReference type="Rhea" id="RHEA:23708"/>
        <dbReference type="Rhea" id="RHEA-COMP:9602"/>
        <dbReference type="Rhea" id="RHEA-COMP:9603"/>
        <dbReference type="ChEBI" id="CHEBI:15378"/>
        <dbReference type="ChEBI" id="CHEBI:58405"/>
        <dbReference type="ChEBI" id="CHEBI:60033"/>
        <dbReference type="ChEBI" id="CHEBI:78435"/>
        <dbReference type="EC" id="2.4.99.28"/>
    </reaction>
</comment>
<organism evidence="33 34">
    <name type="scientific">Thiohalomonas denitrificans</name>
    <dbReference type="NCBI Taxonomy" id="415747"/>
    <lineage>
        <taxon>Bacteria</taxon>
        <taxon>Pseudomonadati</taxon>
        <taxon>Pseudomonadota</taxon>
        <taxon>Gammaproteobacteria</taxon>
        <taxon>Thiohalomonadales</taxon>
        <taxon>Thiohalomonadaceae</taxon>
        <taxon>Thiohalomonas</taxon>
    </lineage>
</organism>
<dbReference type="InterPro" id="IPR036950">
    <property type="entry name" value="PBP_transglycosylase"/>
</dbReference>
<keyword evidence="14 29" id="KW-0812">Transmembrane</keyword>
<protein>
    <recommendedName>
        <fullName evidence="7">Penicillin-binding protein 1A</fullName>
        <ecNumber evidence="25">2.4.99.28</ecNumber>
        <ecNumber evidence="6">3.4.16.4</ecNumber>
    </recommendedName>
</protein>
<evidence type="ECO:0000256" key="12">
    <source>
        <dbReference type="ARBA" id="ARBA00022676"/>
    </source>
</evidence>
<dbReference type="GO" id="GO:0009002">
    <property type="term" value="F:serine-type D-Ala-D-Ala carboxypeptidase activity"/>
    <property type="evidence" value="ECO:0007669"/>
    <property type="project" value="UniProtKB-EC"/>
</dbReference>
<keyword evidence="17" id="KW-0735">Signal-anchor</keyword>
<dbReference type="Gene3D" id="3.40.710.10">
    <property type="entry name" value="DD-peptidase/beta-lactamase superfamily"/>
    <property type="match status" value="2"/>
</dbReference>
<evidence type="ECO:0000256" key="15">
    <source>
        <dbReference type="ARBA" id="ARBA00022801"/>
    </source>
</evidence>
<keyword evidence="15" id="KW-0378">Hydrolase</keyword>
<keyword evidence="13" id="KW-0808">Transferase</keyword>
<accession>A0A1G5QX59</accession>
<dbReference type="UniPathway" id="UPA00219"/>
<evidence type="ECO:0000256" key="14">
    <source>
        <dbReference type="ARBA" id="ARBA00022692"/>
    </source>
</evidence>
<dbReference type="GO" id="GO:0008360">
    <property type="term" value="P:regulation of cell shape"/>
    <property type="evidence" value="ECO:0007669"/>
    <property type="project" value="UniProtKB-KW"/>
</dbReference>
<keyword evidence="18" id="KW-0573">Peptidoglycan synthesis</keyword>
<proteinExistence type="inferred from homology"/>
<feature type="domain" description="Penicillin-binding protein OB-like" evidence="32">
    <location>
        <begin position="320"/>
        <end position="429"/>
    </location>
</feature>
<evidence type="ECO:0000256" key="11">
    <source>
        <dbReference type="ARBA" id="ARBA00022670"/>
    </source>
</evidence>
<evidence type="ECO:0000256" key="10">
    <source>
        <dbReference type="ARBA" id="ARBA00022645"/>
    </source>
</evidence>
<keyword evidence="21" id="KW-0046">Antibiotic resistance</keyword>
<dbReference type="GO" id="GO:0005886">
    <property type="term" value="C:plasma membrane"/>
    <property type="evidence" value="ECO:0007669"/>
    <property type="project" value="UniProtKB-SubCell"/>
</dbReference>
<dbReference type="FunFam" id="1.10.3810.10:FF:000003">
    <property type="entry name" value="Penicillin-binding protein 1a"/>
    <property type="match status" value="1"/>
</dbReference>
<comment type="function">
    <text evidence="1">Cell wall formation. Synthesis of cross-linked peptidoglycan from the lipid intermediates. The enzyme has a penicillin-insensitive transglycosylase N-terminal domain (formation of linear glycan strands) and a penicillin-sensitive transpeptidase C-terminal domain (cross-linking of the peptide subunits).</text>
</comment>
<dbReference type="InterPro" id="IPR001264">
    <property type="entry name" value="Glyco_trans_51"/>
</dbReference>
<evidence type="ECO:0000256" key="17">
    <source>
        <dbReference type="ARBA" id="ARBA00022968"/>
    </source>
</evidence>
<comment type="similarity">
    <text evidence="4">In the C-terminal section; belongs to the transpeptidase family.</text>
</comment>
<keyword evidence="8" id="KW-1003">Cell membrane</keyword>